<dbReference type="PANTHER" id="PTHR21661">
    <property type="entry name" value="EPOXIDE HYDROLASE 1-RELATED"/>
    <property type="match status" value="1"/>
</dbReference>
<comment type="caution">
    <text evidence="5">The sequence shown here is derived from an EMBL/GenBank/DDBJ whole genome shotgun (WGS) entry which is preliminary data.</text>
</comment>
<evidence type="ECO:0000259" key="4">
    <source>
        <dbReference type="Pfam" id="PF06441"/>
    </source>
</evidence>
<accession>A0A813BEC8</accession>
<comment type="similarity">
    <text evidence="1">Belongs to the peptidase S33 family.</text>
</comment>
<sequence length="258" mass="29632">MHFIHQRCHDSNAIPLLLLHGWPSSVCQVSHGAKPRSIRVQTQPIWPISWLISCECWATRTTLLMVLMWVRSFVPFLQIVIRSNVLRPQAFAGAPVLEQAGLGRLMAHHGLRQARVEVMAFWTTQSITSSFRVYFESFESLGKHRGARKQRSNVVNYVAVPTAVMSIQKDLFNLPRKMVELKFNVKHWSSPSKGGHFFALEQPKVLADDIEKFFYSVVDFQECKDKAPKLGYQPFLREKCALLMAFIAAAVLHWKRWA</sequence>
<dbReference type="OrthoDB" id="7130006at2759"/>
<dbReference type="Gene3D" id="3.40.50.1820">
    <property type="entry name" value="alpha/beta hydrolase"/>
    <property type="match status" value="2"/>
</dbReference>
<gene>
    <name evidence="5" type="primary">Ephx1</name>
    <name evidence="5" type="ORF">SNEC2469_LOCUS30098</name>
</gene>
<dbReference type="EMBL" id="CAJNJA010069286">
    <property type="protein sequence ID" value="CAE7897411.1"/>
    <property type="molecule type" value="Genomic_DNA"/>
</dbReference>
<dbReference type="PANTHER" id="PTHR21661:SF35">
    <property type="entry name" value="EPOXIDE HYDROLASE"/>
    <property type="match status" value="1"/>
</dbReference>
<proteinExistence type="inferred from homology"/>
<keyword evidence="3" id="KW-0378">Hydrolase</keyword>
<feature type="domain" description="Epoxide hydrolase N-terminal" evidence="4">
    <location>
        <begin position="1"/>
        <end position="28"/>
    </location>
</feature>
<dbReference type="AlphaFoldDB" id="A0A813BEC8"/>
<evidence type="ECO:0000256" key="2">
    <source>
        <dbReference type="ARBA" id="ARBA00022797"/>
    </source>
</evidence>
<keyword evidence="6" id="KW-1185">Reference proteome</keyword>
<dbReference type="Pfam" id="PF06441">
    <property type="entry name" value="EHN"/>
    <property type="match status" value="1"/>
</dbReference>
<evidence type="ECO:0000313" key="5">
    <source>
        <dbReference type="EMBL" id="CAE7897411.1"/>
    </source>
</evidence>
<dbReference type="GO" id="GO:0004301">
    <property type="term" value="F:epoxide hydrolase activity"/>
    <property type="evidence" value="ECO:0007669"/>
    <property type="project" value="TreeGrafter"/>
</dbReference>
<reference evidence="5" key="1">
    <citation type="submission" date="2021-02" db="EMBL/GenBank/DDBJ databases">
        <authorList>
            <person name="Dougan E. K."/>
            <person name="Rhodes N."/>
            <person name="Thang M."/>
            <person name="Chan C."/>
        </authorList>
    </citation>
    <scope>NUCLEOTIDE SEQUENCE</scope>
</reference>
<dbReference type="SUPFAM" id="SSF53474">
    <property type="entry name" value="alpha/beta-Hydrolases"/>
    <property type="match status" value="1"/>
</dbReference>
<evidence type="ECO:0000313" key="6">
    <source>
        <dbReference type="Proteomes" id="UP000601435"/>
    </source>
</evidence>
<evidence type="ECO:0000256" key="3">
    <source>
        <dbReference type="ARBA" id="ARBA00022801"/>
    </source>
</evidence>
<dbReference type="InterPro" id="IPR010497">
    <property type="entry name" value="Epoxide_hydro_N"/>
</dbReference>
<dbReference type="GO" id="GO:0097176">
    <property type="term" value="P:epoxide metabolic process"/>
    <property type="evidence" value="ECO:0007669"/>
    <property type="project" value="TreeGrafter"/>
</dbReference>
<protein>
    <submittedName>
        <fullName evidence="5">Ephx1 protein</fullName>
    </submittedName>
</protein>
<dbReference type="InterPro" id="IPR029058">
    <property type="entry name" value="AB_hydrolase_fold"/>
</dbReference>
<dbReference type="Proteomes" id="UP000601435">
    <property type="component" value="Unassembled WGS sequence"/>
</dbReference>
<evidence type="ECO:0000256" key="1">
    <source>
        <dbReference type="ARBA" id="ARBA00010088"/>
    </source>
</evidence>
<keyword evidence="2" id="KW-0058">Aromatic hydrocarbons catabolism</keyword>
<name>A0A813BEC8_9DINO</name>
<organism evidence="5 6">
    <name type="scientific">Symbiodinium necroappetens</name>
    <dbReference type="NCBI Taxonomy" id="1628268"/>
    <lineage>
        <taxon>Eukaryota</taxon>
        <taxon>Sar</taxon>
        <taxon>Alveolata</taxon>
        <taxon>Dinophyceae</taxon>
        <taxon>Suessiales</taxon>
        <taxon>Symbiodiniaceae</taxon>
        <taxon>Symbiodinium</taxon>
    </lineage>
</organism>